<dbReference type="Proteomes" id="UP000824469">
    <property type="component" value="Unassembled WGS sequence"/>
</dbReference>
<dbReference type="EMBL" id="JAHRHJ020000011">
    <property type="protein sequence ID" value="KAH9295750.1"/>
    <property type="molecule type" value="Genomic_DNA"/>
</dbReference>
<comment type="caution">
    <text evidence="2">The sequence shown here is derived from an EMBL/GenBank/DDBJ whole genome shotgun (WGS) entry which is preliminary data.</text>
</comment>
<sequence length="101" mass="10364">NESEGRQTAMAVKNFVLARSGENSLGLGGGNGSTLLGGASLGLTSLGHSFGLQGSCVRELEQSPSNPNPNPSKSDRDACKTEAGGKGYEMNSKNKTYVACL</sequence>
<evidence type="ECO:0000313" key="2">
    <source>
        <dbReference type="EMBL" id="KAH9295750.1"/>
    </source>
</evidence>
<accession>A0AA38FBD7</accession>
<gene>
    <name evidence="2" type="ORF">KI387_039338</name>
</gene>
<protein>
    <submittedName>
        <fullName evidence="2">Uncharacterized protein</fullName>
    </submittedName>
</protein>
<name>A0AA38FBD7_TAXCH</name>
<feature type="region of interest" description="Disordered" evidence="1">
    <location>
        <begin position="59"/>
        <end position="87"/>
    </location>
</feature>
<proteinExistence type="predicted"/>
<dbReference type="AlphaFoldDB" id="A0AA38FBD7"/>
<feature type="non-terminal residue" evidence="2">
    <location>
        <position position="1"/>
    </location>
</feature>
<evidence type="ECO:0000313" key="3">
    <source>
        <dbReference type="Proteomes" id="UP000824469"/>
    </source>
</evidence>
<evidence type="ECO:0000256" key="1">
    <source>
        <dbReference type="SAM" id="MobiDB-lite"/>
    </source>
</evidence>
<reference evidence="2 3" key="1">
    <citation type="journal article" date="2021" name="Nat. Plants">
        <title>The Taxus genome provides insights into paclitaxel biosynthesis.</title>
        <authorList>
            <person name="Xiong X."/>
            <person name="Gou J."/>
            <person name="Liao Q."/>
            <person name="Li Y."/>
            <person name="Zhou Q."/>
            <person name="Bi G."/>
            <person name="Li C."/>
            <person name="Du R."/>
            <person name="Wang X."/>
            <person name="Sun T."/>
            <person name="Guo L."/>
            <person name="Liang H."/>
            <person name="Lu P."/>
            <person name="Wu Y."/>
            <person name="Zhang Z."/>
            <person name="Ro D.K."/>
            <person name="Shang Y."/>
            <person name="Huang S."/>
            <person name="Yan J."/>
        </authorList>
    </citation>
    <scope>NUCLEOTIDE SEQUENCE [LARGE SCALE GENOMIC DNA]</scope>
    <source>
        <strain evidence="2">Ta-2019</strain>
    </source>
</reference>
<organism evidence="2 3">
    <name type="scientific">Taxus chinensis</name>
    <name type="common">Chinese yew</name>
    <name type="synonym">Taxus wallichiana var. chinensis</name>
    <dbReference type="NCBI Taxonomy" id="29808"/>
    <lineage>
        <taxon>Eukaryota</taxon>
        <taxon>Viridiplantae</taxon>
        <taxon>Streptophyta</taxon>
        <taxon>Embryophyta</taxon>
        <taxon>Tracheophyta</taxon>
        <taxon>Spermatophyta</taxon>
        <taxon>Pinopsida</taxon>
        <taxon>Pinidae</taxon>
        <taxon>Conifers II</taxon>
        <taxon>Cupressales</taxon>
        <taxon>Taxaceae</taxon>
        <taxon>Taxus</taxon>
    </lineage>
</organism>
<keyword evidence="3" id="KW-1185">Reference proteome</keyword>